<accession>A0A317F5D0</accession>
<comment type="caution">
    <text evidence="2">The sequence shown here is derived from an EMBL/GenBank/DDBJ whole genome shotgun (WGS) entry which is preliminary data.</text>
</comment>
<name>A0A317F5D0_9PROT</name>
<gene>
    <name evidence="2" type="ORF">DFH01_27445</name>
</gene>
<evidence type="ECO:0000256" key="1">
    <source>
        <dbReference type="SAM" id="MobiDB-lite"/>
    </source>
</evidence>
<sequence length="67" mass="7472">MDGRDMERCVGKASRRRAPRAGIEALRRNQQPIRGATAEDCLRAGRDPDRKLEKLRRDAGGAEALRA</sequence>
<reference evidence="3" key="1">
    <citation type="submission" date="2018-05" db="EMBL/GenBank/DDBJ databases">
        <authorList>
            <person name="Du Z."/>
            <person name="Wang X."/>
        </authorList>
    </citation>
    <scope>NUCLEOTIDE SEQUENCE [LARGE SCALE GENOMIC DNA]</scope>
    <source>
        <strain evidence="3">CQN31</strain>
    </source>
</reference>
<evidence type="ECO:0000313" key="2">
    <source>
        <dbReference type="EMBL" id="PWS34065.1"/>
    </source>
</evidence>
<feature type="region of interest" description="Disordered" evidence="1">
    <location>
        <begin position="1"/>
        <end position="21"/>
    </location>
</feature>
<protein>
    <submittedName>
        <fullName evidence="2">Uncharacterized protein</fullName>
    </submittedName>
</protein>
<dbReference type="EMBL" id="QGNA01000009">
    <property type="protein sequence ID" value="PWS34065.1"/>
    <property type="molecule type" value="Genomic_DNA"/>
</dbReference>
<proteinExistence type="predicted"/>
<evidence type="ECO:0000313" key="3">
    <source>
        <dbReference type="Proteomes" id="UP000245765"/>
    </source>
</evidence>
<dbReference type="Proteomes" id="UP000245765">
    <property type="component" value="Unassembled WGS sequence"/>
</dbReference>
<dbReference type="AlphaFoldDB" id="A0A317F5D0"/>
<feature type="compositionally biased region" description="Basic and acidic residues" evidence="1">
    <location>
        <begin position="1"/>
        <end position="10"/>
    </location>
</feature>
<keyword evidence="3" id="KW-1185">Reference proteome</keyword>
<organism evidence="2 3">
    <name type="scientific">Falsiroseomonas bella</name>
    <dbReference type="NCBI Taxonomy" id="2184016"/>
    <lineage>
        <taxon>Bacteria</taxon>
        <taxon>Pseudomonadati</taxon>
        <taxon>Pseudomonadota</taxon>
        <taxon>Alphaproteobacteria</taxon>
        <taxon>Acetobacterales</taxon>
        <taxon>Roseomonadaceae</taxon>
        <taxon>Falsiroseomonas</taxon>
    </lineage>
</organism>
<dbReference type="RefSeq" id="WP_109873726.1">
    <property type="nucleotide sequence ID" value="NZ_QGNA01000009.1"/>
</dbReference>